<comment type="caution">
    <text evidence="1">The sequence shown here is derived from an EMBL/GenBank/DDBJ whole genome shotgun (WGS) entry which is preliminary data.</text>
</comment>
<protein>
    <submittedName>
        <fullName evidence="1">Uncharacterized protein</fullName>
    </submittedName>
</protein>
<dbReference type="EMBL" id="JAMQBK010000049">
    <property type="protein sequence ID" value="MCM2372622.1"/>
    <property type="molecule type" value="Genomic_DNA"/>
</dbReference>
<sequence>MLSLPSNFDGTPESPCITSASHAGVIRQLYRAELDRWLESSGEPSIELDTVDIHRAAKQDNHLFPLPYRFMFISIENENETRRLAPFRYS</sequence>
<gene>
    <name evidence="1" type="ORF">NB063_18580</name>
</gene>
<proteinExistence type="predicted"/>
<name>A0ABT0U6P8_9BACT</name>
<keyword evidence="2" id="KW-1185">Reference proteome</keyword>
<dbReference type="Proteomes" id="UP001202961">
    <property type="component" value="Unassembled WGS sequence"/>
</dbReference>
<accession>A0ABT0U6P8</accession>
<organism evidence="1 2">
    <name type="scientific">Aporhodopirellula aestuarii</name>
    <dbReference type="NCBI Taxonomy" id="2950107"/>
    <lineage>
        <taxon>Bacteria</taxon>
        <taxon>Pseudomonadati</taxon>
        <taxon>Planctomycetota</taxon>
        <taxon>Planctomycetia</taxon>
        <taxon>Pirellulales</taxon>
        <taxon>Pirellulaceae</taxon>
        <taxon>Aporhodopirellula</taxon>
    </lineage>
</organism>
<reference evidence="1 2" key="1">
    <citation type="journal article" date="2022" name="Syst. Appl. Microbiol.">
        <title>Rhodopirellula aestuarii sp. nov., a novel member of the genus Rhodopirellula isolated from brackish sediments collected in the Tagus River estuary, Portugal.</title>
        <authorList>
            <person name="Vitorino I.R."/>
            <person name="Klimek D."/>
            <person name="Calusinska M."/>
            <person name="Lobo-da-Cunha A."/>
            <person name="Vasconcelos V."/>
            <person name="Lage O.M."/>
        </authorList>
    </citation>
    <scope>NUCLEOTIDE SEQUENCE [LARGE SCALE GENOMIC DNA]</scope>
    <source>
        <strain evidence="1 2">ICT_H3.1</strain>
    </source>
</reference>
<evidence type="ECO:0000313" key="1">
    <source>
        <dbReference type="EMBL" id="MCM2372622.1"/>
    </source>
</evidence>
<evidence type="ECO:0000313" key="2">
    <source>
        <dbReference type="Proteomes" id="UP001202961"/>
    </source>
</evidence>